<gene>
    <name evidence="1" type="ORF">C7380_1251</name>
</gene>
<dbReference type="RefSeq" id="WP_109606324.1">
    <property type="nucleotide sequence ID" value="NZ_QGGI01000025.1"/>
</dbReference>
<sequence>MKKIKILIAILISLTFILTACTNGVGKESLFLTLSIKQPDATKSLQTNQELEFILSLNLPLANNELSSFSLEVNSKNGIDYTLTPDSTDGKFEVLNNKSVSIKYTPTKSGEYTFIGKYRLANSEEIKASKNLKIESVKNNNYIKDIRVLNGTEKNIENQEGKTYVIKKSEKNSASIKLDIELNDLGDPSLIIFDEDGTVVKKITDKEDLFNAFPISGKEDDLKKFIFVLYDSNNPNTNFENEDFKEKMFLNLIVSDDNYNPEITYMENTGSLEIVSGNDIKVETIADTYNLNFKVKDLKEFGNTGVYKIKASVVTDASTEQILVDKVFNYGERYEDTISLNLDTNISDQNIKIIAEDFIGNTTIENYKIKISKTSYEVKLQPKYLDGRALEVQSNRYVYEDDESNNKFINLIAEMRTNKNIEQDYTYSFEIFDGVDDKSLMKEDLLYQNRYTFPAVSLKEGENVFNLKAEIKDSENIVKATDNDTIRVYLEDKTPPKIKNAIITLNNSGKNFEINPPNRGNVEYETNTSWNFDINIEDTSEIILNTDTILGEILYEGQSVVNDPTFNYVLSENTLRISAPSGFNDTLKKGRYIIKIYRDSFGGNIQIQDENGNYLKEGQDYIIEFEVR</sequence>
<organism evidence="1 2">
    <name type="scientific">Oceanotoga teriensis</name>
    <dbReference type="NCBI Taxonomy" id="515440"/>
    <lineage>
        <taxon>Bacteria</taxon>
        <taxon>Thermotogati</taxon>
        <taxon>Thermotogota</taxon>
        <taxon>Thermotogae</taxon>
        <taxon>Petrotogales</taxon>
        <taxon>Petrotogaceae</taxon>
        <taxon>Oceanotoga</taxon>
    </lineage>
</organism>
<dbReference type="PROSITE" id="PS51257">
    <property type="entry name" value="PROKAR_LIPOPROTEIN"/>
    <property type="match status" value="1"/>
</dbReference>
<accession>A0AA45C4T3</accession>
<dbReference type="Proteomes" id="UP000245921">
    <property type="component" value="Unassembled WGS sequence"/>
</dbReference>
<comment type="caution">
    <text evidence="1">The sequence shown here is derived from an EMBL/GenBank/DDBJ whole genome shotgun (WGS) entry which is preliminary data.</text>
</comment>
<dbReference type="EMBL" id="QGGI01000025">
    <property type="protein sequence ID" value="PWJ87261.1"/>
    <property type="molecule type" value="Genomic_DNA"/>
</dbReference>
<name>A0AA45C4T3_9BACT</name>
<reference evidence="1 2" key="1">
    <citation type="submission" date="2018-05" db="EMBL/GenBank/DDBJ databases">
        <title>Genomic Encyclopedia of Type Strains, Phase IV (KMG-IV): sequencing the most valuable type-strain genomes for metagenomic binning, comparative biology and taxonomic classification.</title>
        <authorList>
            <person name="Goeker M."/>
        </authorList>
    </citation>
    <scope>NUCLEOTIDE SEQUENCE [LARGE SCALE GENOMIC DNA]</scope>
    <source>
        <strain evidence="1 2">DSM 24906</strain>
    </source>
</reference>
<dbReference type="AlphaFoldDB" id="A0AA45C4T3"/>
<evidence type="ECO:0000313" key="1">
    <source>
        <dbReference type="EMBL" id="PWJ87261.1"/>
    </source>
</evidence>
<proteinExistence type="predicted"/>
<evidence type="ECO:0000313" key="2">
    <source>
        <dbReference type="Proteomes" id="UP000245921"/>
    </source>
</evidence>
<keyword evidence="2" id="KW-1185">Reference proteome</keyword>
<protein>
    <submittedName>
        <fullName evidence="1">Uncharacterized protein</fullName>
    </submittedName>
</protein>